<sequence>MDGFTGTGPEPEPPESAKQAVLAMLKFISGKQSVNAEDTAVICLLVIVAIATGQVPHCKWEEDQS</sequence>
<reference evidence="1" key="1">
    <citation type="submission" date="2020-04" db="EMBL/GenBank/DDBJ databases">
        <authorList>
            <person name="Chiriac C."/>
            <person name="Salcher M."/>
            <person name="Ghai R."/>
            <person name="Kavagutti S V."/>
        </authorList>
    </citation>
    <scope>NUCLEOTIDE SEQUENCE</scope>
</reference>
<evidence type="ECO:0000313" key="1">
    <source>
        <dbReference type="EMBL" id="CAB4144407.1"/>
    </source>
</evidence>
<name>A0A6J5MF13_9CAUD</name>
<protein>
    <submittedName>
        <fullName evidence="1">Uncharacterized protein</fullName>
    </submittedName>
</protein>
<gene>
    <name evidence="1" type="ORF">UFOVP469_28</name>
</gene>
<organism evidence="1">
    <name type="scientific">uncultured Caudovirales phage</name>
    <dbReference type="NCBI Taxonomy" id="2100421"/>
    <lineage>
        <taxon>Viruses</taxon>
        <taxon>Duplodnaviria</taxon>
        <taxon>Heunggongvirae</taxon>
        <taxon>Uroviricota</taxon>
        <taxon>Caudoviricetes</taxon>
        <taxon>Peduoviridae</taxon>
        <taxon>Maltschvirus</taxon>
        <taxon>Maltschvirus maltsch</taxon>
    </lineage>
</organism>
<proteinExistence type="predicted"/>
<dbReference type="EMBL" id="LR796428">
    <property type="protein sequence ID" value="CAB4144407.1"/>
    <property type="molecule type" value="Genomic_DNA"/>
</dbReference>
<accession>A0A6J5MF13</accession>